<sequence>MTANFSDKYGPWGLVAGASVGLGAAFAEELAKRKLNLVLIARRSEPLKELENELKSRYGVDIRKVQLDLASPNLIEELSPHTDDIEIGLMIYDTAFHTIGAFFNQTLENHLRHIDVNCRGPLMLTYHYGGKMIQRGRGGIILMSSLSGFQGAPLLANYGGTKAYNIVLGEGLWYEMKQHGVDVMVSVSGAIETPNYIKTKPNKLSFGPGPMKPVDVARESVAALGKTHTFVPGKIYRFSSFVTNRLMPRTMAIKIMAGSTKQM</sequence>
<dbReference type="InterPro" id="IPR002347">
    <property type="entry name" value="SDR_fam"/>
</dbReference>
<evidence type="ECO:0000256" key="1">
    <source>
        <dbReference type="ARBA" id="ARBA00023002"/>
    </source>
</evidence>
<accession>X1M0M7</accession>
<gene>
    <name evidence="2" type="ORF">S06H3_08378</name>
</gene>
<dbReference type="Pfam" id="PF00106">
    <property type="entry name" value="adh_short"/>
    <property type="match status" value="1"/>
</dbReference>
<dbReference type="InterPro" id="IPR036291">
    <property type="entry name" value="NAD(P)-bd_dom_sf"/>
</dbReference>
<dbReference type="PANTHER" id="PTHR43899">
    <property type="entry name" value="RH59310P"/>
    <property type="match status" value="1"/>
</dbReference>
<dbReference type="PIRSF" id="PIRSF000126">
    <property type="entry name" value="11-beta-HSD1"/>
    <property type="match status" value="1"/>
</dbReference>
<reference evidence="2" key="1">
    <citation type="journal article" date="2014" name="Front. Microbiol.">
        <title>High frequency of phylogenetically diverse reductive dehalogenase-homologous genes in deep subseafloor sedimentary metagenomes.</title>
        <authorList>
            <person name="Kawai M."/>
            <person name="Futagami T."/>
            <person name="Toyoda A."/>
            <person name="Takaki Y."/>
            <person name="Nishi S."/>
            <person name="Hori S."/>
            <person name="Arai W."/>
            <person name="Tsubouchi T."/>
            <person name="Morono Y."/>
            <person name="Uchiyama I."/>
            <person name="Ito T."/>
            <person name="Fujiyama A."/>
            <person name="Inagaki F."/>
            <person name="Takami H."/>
        </authorList>
    </citation>
    <scope>NUCLEOTIDE SEQUENCE</scope>
    <source>
        <strain evidence="2">Expedition CK06-06</strain>
    </source>
</reference>
<dbReference type="PANTHER" id="PTHR43899:SF4">
    <property type="entry name" value="17 BETA-HYDROXYSTEROID DEHYDROGENASE TYPE 3"/>
    <property type="match status" value="1"/>
</dbReference>
<dbReference type="AlphaFoldDB" id="X1M0M7"/>
<evidence type="ECO:0008006" key="3">
    <source>
        <dbReference type="Google" id="ProtNLM"/>
    </source>
</evidence>
<name>X1M0M7_9ZZZZ</name>
<dbReference type="InterPro" id="IPR051019">
    <property type="entry name" value="VLCFA-Steroid_DH"/>
</dbReference>
<keyword evidence="1" id="KW-0560">Oxidoreductase</keyword>
<evidence type="ECO:0000313" key="2">
    <source>
        <dbReference type="EMBL" id="GAI08235.1"/>
    </source>
</evidence>
<organism evidence="2">
    <name type="scientific">marine sediment metagenome</name>
    <dbReference type="NCBI Taxonomy" id="412755"/>
    <lineage>
        <taxon>unclassified sequences</taxon>
        <taxon>metagenomes</taxon>
        <taxon>ecological metagenomes</taxon>
    </lineage>
</organism>
<feature type="non-terminal residue" evidence="2">
    <location>
        <position position="263"/>
    </location>
</feature>
<dbReference type="Gene3D" id="3.40.50.720">
    <property type="entry name" value="NAD(P)-binding Rossmann-like Domain"/>
    <property type="match status" value="1"/>
</dbReference>
<comment type="caution">
    <text evidence="2">The sequence shown here is derived from an EMBL/GenBank/DDBJ whole genome shotgun (WGS) entry which is preliminary data.</text>
</comment>
<dbReference type="GO" id="GO:0016491">
    <property type="term" value="F:oxidoreductase activity"/>
    <property type="evidence" value="ECO:0007669"/>
    <property type="project" value="UniProtKB-KW"/>
</dbReference>
<proteinExistence type="predicted"/>
<dbReference type="PRINTS" id="PR00081">
    <property type="entry name" value="GDHRDH"/>
</dbReference>
<protein>
    <recommendedName>
        <fullName evidence="3">Short-chain dehydrogenase/reductase SDR</fullName>
    </recommendedName>
</protein>
<dbReference type="SUPFAM" id="SSF51735">
    <property type="entry name" value="NAD(P)-binding Rossmann-fold domains"/>
    <property type="match status" value="1"/>
</dbReference>
<dbReference type="EMBL" id="BARV01003526">
    <property type="protein sequence ID" value="GAI08235.1"/>
    <property type="molecule type" value="Genomic_DNA"/>
</dbReference>